<name>A0A4R2HQ86_9ACTN</name>
<dbReference type="AlphaFoldDB" id="A0A4R2HQ86"/>
<organism evidence="2 3">
    <name type="scientific">Kribbella steppae</name>
    <dbReference type="NCBI Taxonomy" id="2512223"/>
    <lineage>
        <taxon>Bacteria</taxon>
        <taxon>Bacillati</taxon>
        <taxon>Actinomycetota</taxon>
        <taxon>Actinomycetes</taxon>
        <taxon>Propionibacteriales</taxon>
        <taxon>Kribbellaceae</taxon>
        <taxon>Kribbella</taxon>
    </lineage>
</organism>
<dbReference type="RefSeq" id="WP_132208550.1">
    <property type="nucleotide sequence ID" value="NZ_SLWN01000003.1"/>
</dbReference>
<protein>
    <submittedName>
        <fullName evidence="2">Uncharacterized protein</fullName>
    </submittedName>
</protein>
<reference evidence="2 3" key="1">
    <citation type="journal article" date="2015" name="Stand. Genomic Sci.">
        <title>Genomic Encyclopedia of Bacterial and Archaeal Type Strains, Phase III: the genomes of soil and plant-associated and newly described type strains.</title>
        <authorList>
            <person name="Whitman W.B."/>
            <person name="Woyke T."/>
            <person name="Klenk H.P."/>
            <person name="Zhou Y."/>
            <person name="Lilburn T.G."/>
            <person name="Beck B.J."/>
            <person name="De Vos P."/>
            <person name="Vandamme P."/>
            <person name="Eisen J.A."/>
            <person name="Garrity G."/>
            <person name="Hugenholtz P."/>
            <person name="Kyrpides N.C."/>
        </authorList>
    </citation>
    <scope>NUCLEOTIDE SEQUENCE [LARGE SCALE GENOMIC DNA]</scope>
    <source>
        <strain evidence="2 3">VKM Ac-2572</strain>
    </source>
</reference>
<dbReference type="EMBL" id="SLWN01000003">
    <property type="protein sequence ID" value="TCO33046.1"/>
    <property type="molecule type" value="Genomic_DNA"/>
</dbReference>
<gene>
    <name evidence="2" type="ORF">EV652_10345</name>
</gene>
<accession>A0A4R2HQ86</accession>
<keyword evidence="3" id="KW-1185">Reference proteome</keyword>
<evidence type="ECO:0000313" key="2">
    <source>
        <dbReference type="EMBL" id="TCO33046.1"/>
    </source>
</evidence>
<evidence type="ECO:0000313" key="3">
    <source>
        <dbReference type="Proteomes" id="UP000294508"/>
    </source>
</evidence>
<sequence>MTGQSAARGGGKAILESRRRANQTRKAAGPSTKLLSLGTVAPDPRVDANGRIVKTRAYDLGSPPPLLPGDAAGHLVQGLDRDATVGFVLGHLGDSFRIKPVRPAIRRVLEWLEQFPGDSWEERWLSSGADSAPRAWRSAVVGSDEALQRKIGYAANALMAGRVLRPSYGWQLESRAGAHLPAKMLTVNDPEAAARLRALPTYRDALLRHQFDAEGCLSRVMIRTGRRLDQLEGEQLLHYADVVKTSGRHRREHLAWELMVALGPFAGEPATLRAAWSAKGNTRQHSAATLVDRYGIPPSGVRDVLVDYLSEIKAGMDYGSLQGLAYRLARLFWWEVLQINPDQKDLRLAPVTAATWWLWRSPPAPFVGQC</sequence>
<dbReference type="OrthoDB" id="7476432at2"/>
<dbReference type="Proteomes" id="UP000294508">
    <property type="component" value="Unassembled WGS sequence"/>
</dbReference>
<evidence type="ECO:0000256" key="1">
    <source>
        <dbReference type="SAM" id="MobiDB-lite"/>
    </source>
</evidence>
<comment type="caution">
    <text evidence="2">The sequence shown here is derived from an EMBL/GenBank/DDBJ whole genome shotgun (WGS) entry which is preliminary data.</text>
</comment>
<proteinExistence type="predicted"/>
<feature type="region of interest" description="Disordered" evidence="1">
    <location>
        <begin position="1"/>
        <end position="31"/>
    </location>
</feature>